<dbReference type="Gene3D" id="3.40.50.300">
    <property type="entry name" value="P-loop containing nucleotide triphosphate hydrolases"/>
    <property type="match status" value="1"/>
</dbReference>
<comment type="similarity">
    <text evidence="1 7">Belongs to the activator 1 small subunits family. RfcL subfamily.</text>
</comment>
<dbReference type="NCBIfam" id="NF003231">
    <property type="entry name" value="PRK04195.2-1"/>
    <property type="match status" value="1"/>
</dbReference>
<keyword evidence="11" id="KW-1185">Reference proteome</keyword>
<dbReference type="InterPro" id="IPR027417">
    <property type="entry name" value="P-loop_NTPase"/>
</dbReference>
<evidence type="ECO:0000256" key="8">
    <source>
        <dbReference type="SAM" id="MobiDB-lite"/>
    </source>
</evidence>
<dbReference type="EMBL" id="JRHO01000009">
    <property type="protein sequence ID" value="KGK99317.1"/>
    <property type="molecule type" value="Genomic_DNA"/>
</dbReference>
<sequence length="506" mass="56227">MEESIEWVEKYRPKSLSDLVGNKKSVVDMREWAESWLSGVPEKRAVILHGPAGVGKTSAAHALAKDFEWETIELNASDQRTAGAIERVAGSASKMSSLTGTSTKRLIILDEADNMHGNADRGGARAVGGIIKTTDQPIVLIANDLYGLTPTIRSSCIELKFNSVQARSMIPALKRICVEENIMCGVGVLEKLADNAGGDLRSAVKDLQAVALGRDEIYIEDIATSERDTKESIFKALGKIFKSTDPKSALQATYGLDETPENLIHWIDENLPLQYGTQEGTEEDIITGYRYLSKADRYLGRVRKRQSYRLWRYASVLMTCGTVVSKTHVSRGFTKYQPPSFWRKMGQLRAKRDMRDNIASRIGYHCNESMRYSRTDLAHLYGRMLKDDAYAVDVAVDLELSVDEIVYLTGGKKVTKGIQKIYDLAQAQRSTYGNDDAPVFFEKKAAKKVQDKKQMDLNQIMESAASKGNTEAAETSKTVNSAPKDETKPDPKPAAKAKPQRTLFDF</sequence>
<dbReference type="GO" id="GO:0003689">
    <property type="term" value="F:DNA clamp loader activity"/>
    <property type="evidence" value="ECO:0007669"/>
    <property type="project" value="UniProtKB-UniRule"/>
</dbReference>
<comment type="function">
    <text evidence="7">Part of the RFC clamp loader complex which loads the PCNA sliding clamp onto DNA.</text>
</comment>
<evidence type="ECO:0000256" key="7">
    <source>
        <dbReference type="HAMAP-Rule" id="MF_01508"/>
    </source>
</evidence>
<feature type="binding site" evidence="7">
    <location>
        <begin position="50"/>
        <end position="57"/>
    </location>
    <ligand>
        <name>ATP</name>
        <dbReference type="ChEBI" id="CHEBI:30616"/>
    </ligand>
</feature>
<keyword evidence="4 7" id="KW-0547">Nucleotide-binding</keyword>
<evidence type="ECO:0000256" key="5">
    <source>
        <dbReference type="ARBA" id="ARBA00022840"/>
    </source>
</evidence>
<feature type="compositionally biased region" description="Basic and acidic residues" evidence="8">
    <location>
        <begin position="483"/>
        <end position="493"/>
    </location>
</feature>
<name>A0A099T2H4_METMT</name>
<keyword evidence="3 7" id="KW-0235">DNA replication</keyword>
<evidence type="ECO:0000313" key="11">
    <source>
        <dbReference type="Proteomes" id="UP000029859"/>
    </source>
</evidence>
<dbReference type="InterPro" id="IPR023935">
    <property type="entry name" value="Rep_factor-C_lsu"/>
</dbReference>
<proteinExistence type="inferred from homology"/>
<dbReference type="InterPro" id="IPR003593">
    <property type="entry name" value="AAA+_ATPase"/>
</dbReference>
<dbReference type="PANTHER" id="PTHR23389:SF6">
    <property type="entry name" value="REPLICATION FACTOR C SUBUNIT 1"/>
    <property type="match status" value="1"/>
</dbReference>
<evidence type="ECO:0000256" key="6">
    <source>
        <dbReference type="ARBA" id="ARBA00032141"/>
    </source>
</evidence>
<dbReference type="GO" id="GO:0005524">
    <property type="term" value="F:ATP binding"/>
    <property type="evidence" value="ECO:0007669"/>
    <property type="project" value="UniProtKB-UniRule"/>
</dbReference>
<feature type="region of interest" description="Disordered" evidence="8">
    <location>
        <begin position="460"/>
        <end position="506"/>
    </location>
</feature>
<evidence type="ECO:0000256" key="3">
    <source>
        <dbReference type="ARBA" id="ARBA00022705"/>
    </source>
</evidence>
<reference evidence="10 11" key="1">
    <citation type="submission" date="2014-09" db="EMBL/GenBank/DDBJ databases">
        <title>Draft genome sequence of an obligately methylotrophic methanogen, Methanococcoides methylutens, isolated from marine sediment.</title>
        <authorList>
            <person name="Guan Y."/>
            <person name="Ngugi D.K."/>
            <person name="Blom J."/>
            <person name="Ali S."/>
            <person name="Ferry J.G."/>
            <person name="Stingl U."/>
        </authorList>
    </citation>
    <scope>NUCLEOTIDE SEQUENCE [LARGE SCALE GENOMIC DNA]</scope>
    <source>
        <strain evidence="10 11">DSM 2657</strain>
    </source>
</reference>
<dbReference type="CDD" id="cd18140">
    <property type="entry name" value="HLD_clamp_RFC"/>
    <property type="match status" value="1"/>
</dbReference>
<evidence type="ECO:0000256" key="4">
    <source>
        <dbReference type="ARBA" id="ARBA00022741"/>
    </source>
</evidence>
<dbReference type="SMART" id="SM00382">
    <property type="entry name" value="AAA"/>
    <property type="match status" value="1"/>
</dbReference>
<dbReference type="AlphaFoldDB" id="A0A099T2H4"/>
<evidence type="ECO:0000256" key="1">
    <source>
        <dbReference type="ARBA" id="ARBA00006878"/>
    </source>
</evidence>
<protein>
    <recommendedName>
        <fullName evidence="2 7">Replication factor C large subunit</fullName>
        <shortName evidence="7">RFC large subunit</shortName>
    </recommendedName>
    <alternativeName>
        <fullName evidence="6 7">Clamp loader large subunit</fullName>
    </alternativeName>
</protein>
<evidence type="ECO:0000259" key="9">
    <source>
        <dbReference type="SMART" id="SM00382"/>
    </source>
</evidence>
<dbReference type="GO" id="GO:0016887">
    <property type="term" value="F:ATP hydrolysis activity"/>
    <property type="evidence" value="ECO:0007669"/>
    <property type="project" value="InterPro"/>
</dbReference>
<dbReference type="GO" id="GO:0006260">
    <property type="term" value="P:DNA replication"/>
    <property type="evidence" value="ECO:0007669"/>
    <property type="project" value="UniProtKB-UniRule"/>
</dbReference>
<feature type="compositionally biased region" description="Polar residues" evidence="8">
    <location>
        <begin position="460"/>
        <end position="481"/>
    </location>
</feature>
<dbReference type="NCBIfam" id="NF003229">
    <property type="entry name" value="PRK04195.1-5"/>
    <property type="match status" value="1"/>
</dbReference>
<dbReference type="NCBIfam" id="NF003228">
    <property type="entry name" value="PRK04195.1-4"/>
    <property type="match status" value="1"/>
</dbReference>
<dbReference type="RefSeq" id="WP_048193721.1">
    <property type="nucleotide sequence ID" value="NZ_CAAGSM010000006.1"/>
</dbReference>
<comment type="subunit">
    <text evidence="7">Heteromultimer composed of small subunits (RfcS) and large subunits (RfcL).</text>
</comment>
<dbReference type="SUPFAM" id="SSF52540">
    <property type="entry name" value="P-loop containing nucleoside triphosphate hydrolases"/>
    <property type="match status" value="1"/>
</dbReference>
<dbReference type="Proteomes" id="UP000029859">
    <property type="component" value="Unassembled WGS sequence"/>
</dbReference>
<gene>
    <name evidence="7" type="primary">rfcL</name>
    <name evidence="10" type="ORF">LI82_04715</name>
</gene>
<dbReference type="CDD" id="cd00009">
    <property type="entry name" value="AAA"/>
    <property type="match status" value="1"/>
</dbReference>
<keyword evidence="5 7" id="KW-0067">ATP-binding</keyword>
<dbReference type="InterPro" id="IPR047854">
    <property type="entry name" value="RFC_lid"/>
</dbReference>
<dbReference type="HAMAP" id="MF_01508">
    <property type="entry name" value="RfcL"/>
    <property type="match status" value="1"/>
</dbReference>
<dbReference type="OrthoDB" id="8658at2157"/>
<accession>A0A099T2H4</accession>
<dbReference type="Gene3D" id="1.10.8.60">
    <property type="match status" value="1"/>
</dbReference>
<evidence type="ECO:0000256" key="2">
    <source>
        <dbReference type="ARBA" id="ARBA00014793"/>
    </source>
</evidence>
<comment type="caution">
    <text evidence="10">The sequence shown here is derived from an EMBL/GenBank/DDBJ whole genome shotgun (WGS) entry which is preliminary data.</text>
</comment>
<evidence type="ECO:0000313" key="10">
    <source>
        <dbReference type="EMBL" id="KGK99317.1"/>
    </source>
</evidence>
<dbReference type="Pfam" id="PF00004">
    <property type="entry name" value="AAA"/>
    <property type="match status" value="1"/>
</dbReference>
<feature type="domain" description="AAA+ ATPase" evidence="9">
    <location>
        <begin position="42"/>
        <end position="151"/>
    </location>
</feature>
<organism evidence="10 11">
    <name type="scientific">Methanococcoides methylutens</name>
    <dbReference type="NCBI Taxonomy" id="2226"/>
    <lineage>
        <taxon>Archaea</taxon>
        <taxon>Methanobacteriati</taxon>
        <taxon>Methanobacteriota</taxon>
        <taxon>Stenosarchaea group</taxon>
        <taxon>Methanomicrobia</taxon>
        <taxon>Methanosarcinales</taxon>
        <taxon>Methanosarcinaceae</taxon>
        <taxon>Methanococcoides</taxon>
    </lineage>
</organism>
<dbReference type="InterPro" id="IPR003959">
    <property type="entry name" value="ATPase_AAA_core"/>
</dbReference>
<dbReference type="PANTHER" id="PTHR23389">
    <property type="entry name" value="CHROMOSOME TRANSMISSION FIDELITY FACTOR 18"/>
    <property type="match status" value="1"/>
</dbReference>